<dbReference type="SUPFAM" id="SSF88946">
    <property type="entry name" value="Sigma2 domain of RNA polymerase sigma factors"/>
    <property type="match status" value="1"/>
</dbReference>
<dbReference type="InterPro" id="IPR007627">
    <property type="entry name" value="RNA_pol_sigma70_r2"/>
</dbReference>
<keyword evidence="2 5" id="KW-0731">Sigma factor</keyword>
<sequence length="301" mass="34063">MAEAAGRRTRPDRAPVRGRKPASPERETSINLLQTYLREIGKVPLLTREEEIELAKRAEQGDVRAKARLIESNLRLVVNVAMRFVDRGVPVLDLVQEGNIGLMRAVEKYDWRKGFRFSTYATWWIVQAVRRALGDQSRTIRLPAHMIETIGKVNTTASLLGHELGREARVEEVAAHLGMESSRVEEAMRAAQELLSLENPVGDDGMRVADFVGDEQSPPPDEEAARSLLRDHVREVLESLPPVERTVLTLRYGLDDGQPRTLEEIGRRLGVTRERIRQIQERALAHLREPARMAALDMYLS</sequence>
<feature type="compositionally biased region" description="Basic and acidic residues" evidence="6">
    <location>
        <begin position="1"/>
        <end position="15"/>
    </location>
</feature>
<keyword evidence="4 5" id="KW-0804">Transcription</keyword>
<name>A0ABZ1BND2_9FIRM</name>
<feature type="region of interest" description="Disordered" evidence="6">
    <location>
        <begin position="1"/>
        <end position="26"/>
    </location>
</feature>
<dbReference type="InterPro" id="IPR007630">
    <property type="entry name" value="RNA_pol_sigma70_r4"/>
</dbReference>
<dbReference type="InterPro" id="IPR000943">
    <property type="entry name" value="RNA_pol_sigma70"/>
</dbReference>
<dbReference type="PROSITE" id="PS00716">
    <property type="entry name" value="SIGMA70_2"/>
    <property type="match status" value="1"/>
</dbReference>
<evidence type="ECO:0000256" key="5">
    <source>
        <dbReference type="RuleBase" id="RU362124"/>
    </source>
</evidence>
<keyword evidence="10" id="KW-1185">Reference proteome</keyword>
<comment type="similarity">
    <text evidence="5">Belongs to the sigma-70 factor family.</text>
</comment>
<evidence type="ECO:0000256" key="6">
    <source>
        <dbReference type="SAM" id="MobiDB-lite"/>
    </source>
</evidence>
<feature type="domain" description="RNA polymerase sigma-70" evidence="8">
    <location>
        <begin position="261"/>
        <end position="287"/>
    </location>
</feature>
<evidence type="ECO:0000256" key="4">
    <source>
        <dbReference type="ARBA" id="ARBA00023163"/>
    </source>
</evidence>
<dbReference type="PIRSF" id="PIRSF000770">
    <property type="entry name" value="RNA_pol_sigma-SigE/K"/>
    <property type="match status" value="1"/>
</dbReference>
<dbReference type="EMBL" id="CP141614">
    <property type="protein sequence ID" value="WRP14224.1"/>
    <property type="molecule type" value="Genomic_DNA"/>
</dbReference>
<dbReference type="PANTHER" id="PTHR30603">
    <property type="entry name" value="RNA POLYMERASE SIGMA FACTOR RPO"/>
    <property type="match status" value="1"/>
</dbReference>
<dbReference type="InterPro" id="IPR013324">
    <property type="entry name" value="RNA_pol_sigma_r3/r4-like"/>
</dbReference>
<dbReference type="PRINTS" id="PR00046">
    <property type="entry name" value="SIGMA70FCT"/>
</dbReference>
<dbReference type="InterPro" id="IPR014284">
    <property type="entry name" value="RNA_pol_sigma-70_dom"/>
</dbReference>
<organism evidence="9 10">
    <name type="scientific">Geochorda subterranea</name>
    <dbReference type="NCBI Taxonomy" id="3109564"/>
    <lineage>
        <taxon>Bacteria</taxon>
        <taxon>Bacillati</taxon>
        <taxon>Bacillota</taxon>
        <taxon>Limnochordia</taxon>
        <taxon>Limnochordales</taxon>
        <taxon>Geochordaceae</taxon>
        <taxon>Geochorda</taxon>
    </lineage>
</organism>
<comment type="function">
    <text evidence="5">Sigma factors are initiation factors that promote the attachment of RNA polymerase to specific initiation sites and are then released.</text>
</comment>
<dbReference type="Pfam" id="PF04545">
    <property type="entry name" value="Sigma70_r4"/>
    <property type="match status" value="1"/>
</dbReference>
<reference evidence="10" key="1">
    <citation type="submission" date="2023-12" db="EMBL/GenBank/DDBJ databases">
        <title>Novel isolates from deep terrestrial aquifers shed light on the physiology and ecology of the class Limnochordia.</title>
        <authorList>
            <person name="Karnachuk O.V."/>
            <person name="Lukina A.P."/>
            <person name="Avakyan M.R."/>
            <person name="Kadnikov V."/>
            <person name="Begmatov S."/>
            <person name="Beletsky A.V."/>
            <person name="Mardanov A.V."/>
            <person name="Ravin N.V."/>
        </authorList>
    </citation>
    <scope>NUCLEOTIDE SEQUENCE [LARGE SCALE GENOMIC DNA]</scope>
    <source>
        <strain evidence="10">LN</strain>
    </source>
</reference>
<feature type="domain" description="RNA polymerase sigma-70" evidence="7">
    <location>
        <begin position="93"/>
        <end position="106"/>
    </location>
</feature>
<evidence type="ECO:0000256" key="3">
    <source>
        <dbReference type="ARBA" id="ARBA00023125"/>
    </source>
</evidence>
<evidence type="ECO:0000259" key="7">
    <source>
        <dbReference type="PROSITE" id="PS00715"/>
    </source>
</evidence>
<evidence type="ECO:0000259" key="8">
    <source>
        <dbReference type="PROSITE" id="PS00716"/>
    </source>
</evidence>
<evidence type="ECO:0000313" key="10">
    <source>
        <dbReference type="Proteomes" id="UP001333102"/>
    </source>
</evidence>
<keyword evidence="1 5" id="KW-0805">Transcription regulation</keyword>
<evidence type="ECO:0000256" key="1">
    <source>
        <dbReference type="ARBA" id="ARBA00023015"/>
    </source>
</evidence>
<proteinExistence type="inferred from homology"/>
<protein>
    <recommendedName>
        <fullName evidence="5">RNA polymerase sigma factor</fullName>
    </recommendedName>
</protein>
<gene>
    <name evidence="9" type="ORF">VLY81_12485</name>
</gene>
<keyword evidence="3 5" id="KW-0238">DNA-binding</keyword>
<dbReference type="InterPro" id="IPR009042">
    <property type="entry name" value="RNA_pol_sigma70_r1_2"/>
</dbReference>
<dbReference type="InterPro" id="IPR013325">
    <property type="entry name" value="RNA_pol_sigma_r2"/>
</dbReference>
<evidence type="ECO:0000256" key="2">
    <source>
        <dbReference type="ARBA" id="ARBA00023082"/>
    </source>
</evidence>
<dbReference type="NCBIfam" id="TIGR02937">
    <property type="entry name" value="sigma70-ECF"/>
    <property type="match status" value="1"/>
</dbReference>
<accession>A0ABZ1BND2</accession>
<dbReference type="RefSeq" id="WP_324668527.1">
    <property type="nucleotide sequence ID" value="NZ_CP141614.1"/>
</dbReference>
<dbReference type="Gene3D" id="1.10.601.10">
    <property type="entry name" value="RNA Polymerase Primary Sigma Factor"/>
    <property type="match status" value="2"/>
</dbReference>
<dbReference type="Gene3D" id="1.10.10.10">
    <property type="entry name" value="Winged helix-like DNA-binding domain superfamily/Winged helix DNA-binding domain"/>
    <property type="match status" value="2"/>
</dbReference>
<dbReference type="Pfam" id="PF04542">
    <property type="entry name" value="Sigma70_r2"/>
    <property type="match status" value="1"/>
</dbReference>
<dbReference type="Proteomes" id="UP001333102">
    <property type="component" value="Chromosome"/>
</dbReference>
<dbReference type="PANTHER" id="PTHR30603:SF47">
    <property type="entry name" value="RNA POLYMERASE SIGMA FACTOR SIGD, CHLOROPLASTIC"/>
    <property type="match status" value="1"/>
</dbReference>
<dbReference type="CDD" id="cd06171">
    <property type="entry name" value="Sigma70_r4"/>
    <property type="match status" value="1"/>
</dbReference>
<dbReference type="Pfam" id="PF04539">
    <property type="entry name" value="Sigma70_r3"/>
    <property type="match status" value="1"/>
</dbReference>
<dbReference type="Pfam" id="PF00140">
    <property type="entry name" value="Sigma70_r1_2"/>
    <property type="match status" value="1"/>
</dbReference>
<dbReference type="InterPro" id="IPR036388">
    <property type="entry name" value="WH-like_DNA-bd_sf"/>
</dbReference>
<dbReference type="PROSITE" id="PS00715">
    <property type="entry name" value="SIGMA70_1"/>
    <property type="match status" value="1"/>
</dbReference>
<dbReference type="InterPro" id="IPR050239">
    <property type="entry name" value="Sigma-70_RNA_pol_init_factors"/>
</dbReference>
<dbReference type="SUPFAM" id="SSF88659">
    <property type="entry name" value="Sigma3 and sigma4 domains of RNA polymerase sigma factors"/>
    <property type="match status" value="2"/>
</dbReference>
<evidence type="ECO:0000313" key="9">
    <source>
        <dbReference type="EMBL" id="WRP14224.1"/>
    </source>
</evidence>
<dbReference type="InterPro" id="IPR007624">
    <property type="entry name" value="RNA_pol_sigma70_r3"/>
</dbReference>